<feature type="transmembrane region" description="Helical" evidence="2">
    <location>
        <begin position="1082"/>
        <end position="1102"/>
    </location>
</feature>
<dbReference type="InterPro" id="IPR013378">
    <property type="entry name" value="InlB-like_B-rpt"/>
</dbReference>
<dbReference type="EMBL" id="NEKC01000003">
    <property type="protein sequence ID" value="OTA29809.1"/>
    <property type="molecule type" value="Genomic_DNA"/>
</dbReference>
<organism evidence="3 4">
    <name type="scientific">Alloscardovia macacae</name>
    <dbReference type="NCBI Taxonomy" id="1160091"/>
    <lineage>
        <taxon>Bacteria</taxon>
        <taxon>Bacillati</taxon>
        <taxon>Actinomycetota</taxon>
        <taxon>Actinomycetes</taxon>
        <taxon>Bifidobacteriales</taxon>
        <taxon>Bifidobacteriaceae</taxon>
        <taxon>Alloscardovia</taxon>
    </lineage>
</organism>
<dbReference type="Proteomes" id="UP000243540">
    <property type="component" value="Unassembled WGS sequence"/>
</dbReference>
<comment type="subcellular location">
    <subcellularLocation>
        <location evidence="1">Cell envelope</location>
    </subcellularLocation>
</comment>
<keyword evidence="2" id="KW-0472">Membrane</keyword>
<protein>
    <recommendedName>
        <fullName evidence="5">Repeat protein</fullName>
    </recommendedName>
</protein>
<sequence length="1105" mass="121401">MRVFYARGVGKEGNVRIMKKKTLLTALMLILALLFVPGLTRTAQAAETTGVIHSIFAADGSRESGRVLRGDPGDFSLDRVTGHEPEDQMGEVVVEEGQSVTDSGFFNTFVTNEIINGQNVRYGTQVFSTSLSYWYDGTTLHDATTDAGYVRYVNPDYESAYAVNYDINTGTGGRQISYKFTGVRSTEGKYITLYFHYHFNGREARGNEIAREGWLAYRIKVIPKQTTPQPAEGEYGAHLRYDANGGTINGSTDIYDDMANRQTSDRMYRFLDLKITDMKPVREGYTFAFWINPLNYKDNHGVYAANIADVDRTKYPQIQDDDLSSTSSVIARNPDNTRLLQAVWDKDYSVTYLPNGGSSTPDPQTGNFGLTITRESVTPVEDDKHVSLRPEISREGYTFTGWKDTATGTLYPAGADYAVTFAEPHRVLEAQWERIPHYGAYVKYDANGGTLKGAATFDDTEHRQESPQNQGLVTIPVLPDVPTREGYRFLFWVDKANYPQNHQVYLADGTTLDTRTYTTIPASAVTSSVQIPAADPDATRTLTAVWDKDYSVVYDANGGTSTPDSLTGVFGLNVTDTSIAENTEDKSVTLASAITRPGYFFAGWKDDATGVVYGADSAYVVPFAEPHRKLIAQWTPEYAGYVRYDANGGSIKGGATFEDTEHRQISRTDGDDLRIAVIPDTPVREGYTFVGWVNAQPGAQGDTHLYLSDAMKLNTTMYPDLKNASTQASVRAANPDGVTTLQALWDKDYSVTYRPNGGSSTPDSQSGMFGANVTDTTITPNTADKHVTLRPEISREGYIFTGWKDAATGTLYPAGADYAVTFADPHRVLEAQWERIPHYGAYVKYDANGGSMKGSATFDDTEHRQESAQNGGLVSIPVLPDVPVRDGYRFLFWVDEANYPQSHQVYLADGSTTDVAQVAHSVQIPAAEPDATRTLTAVWDKDYSVTYRANGGSSTPDPQTGMFGAQVTDASITSNTEDMNVTLRPEITREGYRFLGWKDTATGALYPAAAQYTVTYEDPHRILEAQWERIPDEPEIPVTPVVPVVPEVPVTPPAPFTPEVHPAPQPQHEPARTTLARTGADIIALAVLALVAVFVGAGIRLVTEH</sequence>
<name>A0A1Y2STZ6_9BIFI</name>
<dbReference type="GO" id="GO:0030313">
    <property type="term" value="C:cell envelope"/>
    <property type="evidence" value="ECO:0007669"/>
    <property type="project" value="UniProtKB-SubCell"/>
</dbReference>
<evidence type="ECO:0008006" key="5">
    <source>
        <dbReference type="Google" id="ProtNLM"/>
    </source>
</evidence>
<evidence type="ECO:0000313" key="3">
    <source>
        <dbReference type="EMBL" id="OTA29809.1"/>
    </source>
</evidence>
<proteinExistence type="predicted"/>
<comment type="caution">
    <text evidence="3">The sequence shown here is derived from an EMBL/GenBank/DDBJ whole genome shotgun (WGS) entry which is preliminary data.</text>
</comment>
<evidence type="ECO:0000313" key="4">
    <source>
        <dbReference type="Proteomes" id="UP000243540"/>
    </source>
</evidence>
<dbReference type="AlphaFoldDB" id="A0A1Y2STZ6"/>
<dbReference type="InterPro" id="IPR042229">
    <property type="entry name" value="Listeria/Bacterioides_rpt_sf"/>
</dbReference>
<dbReference type="STRING" id="1160091.B9T39_01640"/>
<accession>A0A1Y2STZ6</accession>
<dbReference type="Pfam" id="PF09479">
    <property type="entry name" value="Flg_new"/>
    <property type="match status" value="7"/>
</dbReference>
<dbReference type="OrthoDB" id="9763188at2"/>
<gene>
    <name evidence="3" type="ORF">B9T39_01640</name>
</gene>
<reference evidence="3 4" key="1">
    <citation type="submission" date="2017-04" db="EMBL/GenBank/DDBJ databases">
        <title>Draft genome sequences of Alloscardovia macacae UMA81211 and UMA81212 isolated from the feces of a rhesus macaque (Macaca mulatta).</title>
        <authorList>
            <person name="Albert K."/>
            <person name="Sela D.A."/>
        </authorList>
    </citation>
    <scope>NUCLEOTIDE SEQUENCE [LARGE SCALE GENOMIC DNA]</scope>
    <source>
        <strain evidence="3 4">UMA81212</strain>
    </source>
</reference>
<keyword evidence="2" id="KW-0812">Transmembrane</keyword>
<evidence type="ECO:0000256" key="2">
    <source>
        <dbReference type="SAM" id="Phobius"/>
    </source>
</evidence>
<dbReference type="Gene3D" id="2.60.40.4270">
    <property type="entry name" value="Listeria-Bacteroides repeat domain"/>
    <property type="match status" value="7"/>
</dbReference>
<evidence type="ECO:0000256" key="1">
    <source>
        <dbReference type="ARBA" id="ARBA00004196"/>
    </source>
</evidence>
<keyword evidence="2" id="KW-1133">Transmembrane helix</keyword>